<dbReference type="Gene3D" id="2.60.40.10">
    <property type="entry name" value="Immunoglobulins"/>
    <property type="match status" value="1"/>
</dbReference>
<feature type="chain" id="PRO_5041682504" description="Ig-like domain-containing protein" evidence="3">
    <location>
        <begin position="16"/>
        <end position="229"/>
    </location>
</feature>
<dbReference type="GO" id="GO:0019815">
    <property type="term" value="C:B cell receptor complex"/>
    <property type="evidence" value="ECO:0007669"/>
    <property type="project" value="TreeGrafter"/>
</dbReference>
<feature type="transmembrane region" description="Helical" evidence="2">
    <location>
        <begin position="149"/>
        <end position="169"/>
    </location>
</feature>
<keyword evidence="2" id="KW-0812">Transmembrane</keyword>
<keyword evidence="6" id="KW-1185">Reference proteome</keyword>
<dbReference type="EMBL" id="JAVHJS010000026">
    <property type="protein sequence ID" value="KAK2815104.1"/>
    <property type="molecule type" value="Genomic_DNA"/>
</dbReference>
<evidence type="ECO:0000256" key="3">
    <source>
        <dbReference type="SAM" id="SignalP"/>
    </source>
</evidence>
<feature type="domain" description="Ig-like" evidence="4">
    <location>
        <begin position="45"/>
        <end position="123"/>
    </location>
</feature>
<keyword evidence="2" id="KW-1133">Transmembrane helix</keyword>
<dbReference type="Pfam" id="PF07686">
    <property type="entry name" value="V-set"/>
    <property type="match status" value="1"/>
</dbReference>
<proteinExistence type="predicted"/>
<comment type="caution">
    <text evidence="5">The sequence shown here is derived from an EMBL/GenBank/DDBJ whole genome shotgun (WGS) entry which is preliminary data.</text>
</comment>
<name>A0AA88IJH7_TACVA</name>
<dbReference type="SMART" id="SM00409">
    <property type="entry name" value="IG"/>
    <property type="match status" value="1"/>
</dbReference>
<dbReference type="InterPro" id="IPR013106">
    <property type="entry name" value="Ig_V-set"/>
</dbReference>
<keyword evidence="2" id="KW-0472">Membrane</keyword>
<evidence type="ECO:0000256" key="1">
    <source>
        <dbReference type="ARBA" id="ARBA00023319"/>
    </source>
</evidence>
<accession>A0AA88IJH7</accession>
<dbReference type="GO" id="GO:0030183">
    <property type="term" value="P:B cell differentiation"/>
    <property type="evidence" value="ECO:0007669"/>
    <property type="project" value="TreeGrafter"/>
</dbReference>
<dbReference type="InterPro" id="IPR003599">
    <property type="entry name" value="Ig_sub"/>
</dbReference>
<dbReference type="SUPFAM" id="SSF48726">
    <property type="entry name" value="Immunoglobulin"/>
    <property type="match status" value="1"/>
</dbReference>
<dbReference type="PANTHER" id="PTHR14334:SF1">
    <property type="entry name" value="B-CELL ANTIGEN RECEPTOR COMPLEX-ASSOCIATED PROTEIN ALPHA CHAIN"/>
    <property type="match status" value="1"/>
</dbReference>
<evidence type="ECO:0000259" key="4">
    <source>
        <dbReference type="PROSITE" id="PS50835"/>
    </source>
</evidence>
<dbReference type="AlphaFoldDB" id="A0AA88IJH7"/>
<sequence length="229" mass="25614">MEATFVLFCLLGAAANVGSTSKIKLDVELPGLRLTVSNDATFRCCYISQSPVNVTWLRNVMDSFNTSVIVPVNDTDPRVEIRSQKATDSKSDCSYLTLTEVVLNDTGLYQCILRHPDNTSIITPGTYLQVYAPIQMNLSISEESKNSIITIQGVLLLLFLLIPGTFIICKSKGLNELEKRNNKEEENIYEGLNLDDCNSTYHQIQRSLVQGPYQDVLNNDEDDIQLEKP</sequence>
<evidence type="ECO:0000313" key="5">
    <source>
        <dbReference type="EMBL" id="KAK2815104.1"/>
    </source>
</evidence>
<dbReference type="InterPro" id="IPR007110">
    <property type="entry name" value="Ig-like_dom"/>
</dbReference>
<dbReference type="InterPro" id="IPR013783">
    <property type="entry name" value="Ig-like_fold"/>
</dbReference>
<organism evidence="5 6">
    <name type="scientific">Tachysurus vachellii</name>
    <name type="common">Darkbarbel catfish</name>
    <name type="synonym">Pelteobagrus vachellii</name>
    <dbReference type="NCBI Taxonomy" id="175792"/>
    <lineage>
        <taxon>Eukaryota</taxon>
        <taxon>Metazoa</taxon>
        <taxon>Chordata</taxon>
        <taxon>Craniata</taxon>
        <taxon>Vertebrata</taxon>
        <taxon>Euteleostomi</taxon>
        <taxon>Actinopterygii</taxon>
        <taxon>Neopterygii</taxon>
        <taxon>Teleostei</taxon>
        <taxon>Ostariophysi</taxon>
        <taxon>Siluriformes</taxon>
        <taxon>Bagridae</taxon>
        <taxon>Tachysurus</taxon>
    </lineage>
</organism>
<dbReference type="PANTHER" id="PTHR14334">
    <property type="entry name" value="B-CELL ANTIGEN RECEPTOR COMPLEX-ASSOCIATED PROTEIN"/>
    <property type="match status" value="1"/>
</dbReference>
<protein>
    <recommendedName>
        <fullName evidence="4">Ig-like domain-containing protein</fullName>
    </recommendedName>
</protein>
<dbReference type="CDD" id="cd00096">
    <property type="entry name" value="Ig"/>
    <property type="match status" value="1"/>
</dbReference>
<dbReference type="GO" id="GO:0009897">
    <property type="term" value="C:external side of plasma membrane"/>
    <property type="evidence" value="ECO:0007669"/>
    <property type="project" value="TreeGrafter"/>
</dbReference>
<dbReference type="PROSITE" id="PS50835">
    <property type="entry name" value="IG_LIKE"/>
    <property type="match status" value="1"/>
</dbReference>
<gene>
    <name evidence="5" type="ORF">Q7C36_023370</name>
</gene>
<keyword evidence="3" id="KW-0732">Signal</keyword>
<evidence type="ECO:0000313" key="6">
    <source>
        <dbReference type="Proteomes" id="UP001187315"/>
    </source>
</evidence>
<dbReference type="Proteomes" id="UP001187315">
    <property type="component" value="Unassembled WGS sequence"/>
</dbReference>
<feature type="signal peptide" evidence="3">
    <location>
        <begin position="1"/>
        <end position="15"/>
    </location>
</feature>
<dbReference type="InterPro" id="IPR036179">
    <property type="entry name" value="Ig-like_dom_sf"/>
</dbReference>
<keyword evidence="1" id="KW-0393">Immunoglobulin domain</keyword>
<evidence type="ECO:0000256" key="2">
    <source>
        <dbReference type="SAM" id="Phobius"/>
    </source>
</evidence>
<dbReference type="GO" id="GO:0050853">
    <property type="term" value="P:B cell receptor signaling pathway"/>
    <property type="evidence" value="ECO:0007669"/>
    <property type="project" value="TreeGrafter"/>
</dbReference>
<reference evidence="5" key="1">
    <citation type="submission" date="2023-08" db="EMBL/GenBank/DDBJ databases">
        <title>Pelteobagrus vachellii genome.</title>
        <authorList>
            <person name="Liu H."/>
        </authorList>
    </citation>
    <scope>NUCLEOTIDE SEQUENCE</scope>
    <source>
        <strain evidence="5">PRFRI_2022a</strain>
        <tissue evidence="5">Muscle</tissue>
    </source>
</reference>